<dbReference type="Proteomes" id="UP000606172">
    <property type="component" value="Unassembled WGS sequence"/>
</dbReference>
<proteinExistence type="predicted"/>
<comment type="caution">
    <text evidence="2">The sequence shown here is derived from an EMBL/GenBank/DDBJ whole genome shotgun (WGS) entry which is preliminary data.</text>
</comment>
<gene>
    <name evidence="2" type="ORF">Ssi02_46280</name>
</gene>
<organism evidence="2 3">
    <name type="scientific">Sinosporangium siamense</name>
    <dbReference type="NCBI Taxonomy" id="1367973"/>
    <lineage>
        <taxon>Bacteria</taxon>
        <taxon>Bacillati</taxon>
        <taxon>Actinomycetota</taxon>
        <taxon>Actinomycetes</taxon>
        <taxon>Streptosporangiales</taxon>
        <taxon>Streptosporangiaceae</taxon>
        <taxon>Sinosporangium</taxon>
    </lineage>
</organism>
<reference evidence="2" key="1">
    <citation type="submission" date="2021-01" db="EMBL/GenBank/DDBJ databases">
        <title>Whole genome shotgun sequence of Sinosporangium siamense NBRC 109515.</title>
        <authorList>
            <person name="Komaki H."/>
            <person name="Tamura T."/>
        </authorList>
    </citation>
    <scope>NUCLEOTIDE SEQUENCE</scope>
    <source>
        <strain evidence="2">NBRC 109515</strain>
    </source>
</reference>
<feature type="region of interest" description="Disordered" evidence="1">
    <location>
        <begin position="275"/>
        <end position="297"/>
    </location>
</feature>
<dbReference type="EMBL" id="BOOW01000029">
    <property type="protein sequence ID" value="GII94397.1"/>
    <property type="molecule type" value="Genomic_DNA"/>
</dbReference>
<dbReference type="AlphaFoldDB" id="A0A919V9K3"/>
<evidence type="ECO:0000256" key="1">
    <source>
        <dbReference type="SAM" id="MobiDB-lite"/>
    </source>
</evidence>
<evidence type="ECO:0000313" key="3">
    <source>
        <dbReference type="Proteomes" id="UP000606172"/>
    </source>
</evidence>
<keyword evidence="3" id="KW-1185">Reference proteome</keyword>
<protein>
    <submittedName>
        <fullName evidence="2">Uncharacterized protein</fullName>
    </submittedName>
</protein>
<dbReference type="RefSeq" id="WP_204028846.1">
    <property type="nucleotide sequence ID" value="NZ_BOOW01000029.1"/>
</dbReference>
<name>A0A919V9K3_9ACTN</name>
<sequence length="323" mass="35089">MDHDVSILAAPVAADPLWEHAHTDYSRGHQPRPVPRGLTADDSQWRSYLLQHTPNGWLLGAGSQLETLASGQPIYLMHTTAYLEAIRASSQIYQAPGCMVGALYCVLLTPGPSGLRPHNLGSWLLANKSHRNALVFEVAPGGPVPAKGIDYLRLGNVHLATYQDHRAFLTPAEDNQLRSSAVQRIRQADSVLDMLLAVACGADTPPDRVLNQLASVVPMVPFLGYLYFEVISEYLMLHSTGPRTRACAEAGEMNTLLSKDLAFAAVDTMGELFDSAGQKGRSEDDGRPMHPQSRIPRRCRGQALHLLGARRAPQGVGSAHPAR</sequence>
<evidence type="ECO:0000313" key="2">
    <source>
        <dbReference type="EMBL" id="GII94397.1"/>
    </source>
</evidence>
<accession>A0A919V9K3</accession>